<dbReference type="SUPFAM" id="SSF53474">
    <property type="entry name" value="alpha/beta-Hydrolases"/>
    <property type="match status" value="1"/>
</dbReference>
<dbReference type="EC" id="4.2.99.20" evidence="3"/>
<proteinExistence type="predicted"/>
<reference evidence="3 4" key="1">
    <citation type="submission" date="2018-03" db="EMBL/GenBank/DDBJ databases">
        <title>Genome sequence of Clostridium vincentii DSM 10228.</title>
        <authorList>
            <person name="Poehlein A."/>
            <person name="Daniel R."/>
        </authorList>
    </citation>
    <scope>NUCLEOTIDE SEQUENCE [LARGE SCALE GENOMIC DNA]</scope>
    <source>
        <strain evidence="3 4">DSM 10228</strain>
    </source>
</reference>
<dbReference type="RefSeq" id="WP_106059657.1">
    <property type="nucleotide sequence ID" value="NZ_PVXQ01000015.1"/>
</dbReference>
<feature type="transmembrane region" description="Helical" evidence="1">
    <location>
        <begin position="70"/>
        <end position="91"/>
    </location>
</feature>
<keyword evidence="3" id="KW-0456">Lyase</keyword>
<dbReference type="PANTHER" id="PTHR12277">
    <property type="entry name" value="ALPHA/BETA HYDROLASE DOMAIN-CONTAINING PROTEIN"/>
    <property type="match status" value="1"/>
</dbReference>
<feature type="transmembrane region" description="Helical" evidence="1">
    <location>
        <begin position="12"/>
        <end position="31"/>
    </location>
</feature>
<keyword evidence="1" id="KW-0472">Membrane</keyword>
<dbReference type="OrthoDB" id="9775557at2"/>
<dbReference type="InterPro" id="IPR029058">
    <property type="entry name" value="AB_hydrolase_fold"/>
</dbReference>
<name>A0A2T0BF97_9CLOT</name>
<feature type="domain" description="AB hydrolase-1" evidence="2">
    <location>
        <begin position="163"/>
        <end position="244"/>
    </location>
</feature>
<keyword evidence="1" id="KW-0812">Transmembrane</keyword>
<evidence type="ECO:0000313" key="4">
    <source>
        <dbReference type="Proteomes" id="UP000239471"/>
    </source>
</evidence>
<dbReference type="AlphaFoldDB" id="A0A2T0BF97"/>
<evidence type="ECO:0000313" key="3">
    <source>
        <dbReference type="EMBL" id="PRR82538.1"/>
    </source>
</evidence>
<evidence type="ECO:0000259" key="2">
    <source>
        <dbReference type="Pfam" id="PF00561"/>
    </source>
</evidence>
<evidence type="ECO:0000256" key="1">
    <source>
        <dbReference type="SAM" id="Phobius"/>
    </source>
</evidence>
<protein>
    <submittedName>
        <fullName evidence="3">2-succinyl-6-hydroxy-2, 4-cyclohexadiene-1-carboxylate synthase</fullName>
        <ecNumber evidence="3">4.2.99.20</ecNumber>
    </submittedName>
</protein>
<dbReference type="Proteomes" id="UP000239471">
    <property type="component" value="Unassembled WGS sequence"/>
</dbReference>
<accession>A0A2T0BF97</accession>
<dbReference type="Pfam" id="PF00561">
    <property type="entry name" value="Abhydrolase_1"/>
    <property type="match status" value="1"/>
</dbReference>
<dbReference type="GO" id="GO:0070205">
    <property type="term" value="F:2-succinyl-6-hydroxy-2,4-cyclohexadiene-1-carboxylate synthase activity"/>
    <property type="evidence" value="ECO:0007669"/>
    <property type="project" value="UniProtKB-EC"/>
</dbReference>
<organism evidence="3 4">
    <name type="scientific">Clostridium vincentii</name>
    <dbReference type="NCBI Taxonomy" id="52704"/>
    <lineage>
        <taxon>Bacteria</taxon>
        <taxon>Bacillati</taxon>
        <taxon>Bacillota</taxon>
        <taxon>Clostridia</taxon>
        <taxon>Eubacteriales</taxon>
        <taxon>Clostridiaceae</taxon>
        <taxon>Clostridium</taxon>
    </lineage>
</organism>
<sequence>MLEKIKDIWKKYFMLSCFMCILTMLTLFLLVKFDDLVLGLVVMAILLLILNILFCKLLNRFVKSKRIKTCFLTVLILINIIVSASTTISLLSDQMFFYPNQDKEAYNKNLKNENYEEIKITKDDDILNGWLLKNIEGKAPLIIYFGGNGECSARRFDNNFVSKKWGYFEEYNFMMVDYPGYGNTSGTPSDKTMFENALKTYDYAVSREDVDQKNIVIMGYSIGTGVATYLASQRDIKSLILLAPYDEGITLYNSQVNIFYGPLKYLVKYKFESIEYAKSVKVKPLILASKDDELIPYSSSFKLSNQFPCGSNLITYEGFKHNDFWGQIEVLEKVEEHLQEVKDE</sequence>
<keyword evidence="1" id="KW-1133">Transmembrane helix</keyword>
<dbReference type="EMBL" id="PVXQ01000015">
    <property type="protein sequence ID" value="PRR82538.1"/>
    <property type="molecule type" value="Genomic_DNA"/>
</dbReference>
<dbReference type="Gene3D" id="3.40.50.1820">
    <property type="entry name" value="alpha/beta hydrolase"/>
    <property type="match status" value="1"/>
</dbReference>
<gene>
    <name evidence="3" type="primary">menH_1</name>
    <name evidence="3" type="ORF">CLVI_16730</name>
</gene>
<keyword evidence="4" id="KW-1185">Reference proteome</keyword>
<dbReference type="InterPro" id="IPR000073">
    <property type="entry name" value="AB_hydrolase_1"/>
</dbReference>
<dbReference type="PANTHER" id="PTHR12277:SF81">
    <property type="entry name" value="PROTEIN ABHD13"/>
    <property type="match status" value="1"/>
</dbReference>
<feature type="transmembrane region" description="Helical" evidence="1">
    <location>
        <begin position="37"/>
        <end position="58"/>
    </location>
</feature>
<comment type="caution">
    <text evidence="3">The sequence shown here is derived from an EMBL/GenBank/DDBJ whole genome shotgun (WGS) entry which is preliminary data.</text>
</comment>